<dbReference type="RefSeq" id="WP_104549206.1">
    <property type="nucleotide sequence ID" value="NZ_CP168173.1"/>
</dbReference>
<evidence type="ECO:0000256" key="1">
    <source>
        <dbReference type="SAM" id="MobiDB-lite"/>
    </source>
</evidence>
<evidence type="ECO:0000313" key="3">
    <source>
        <dbReference type="Proteomes" id="UP001140230"/>
    </source>
</evidence>
<reference evidence="2" key="1">
    <citation type="journal article" date="2022" name="Phytopathology">
        <title>Whole genome sequencing-based tracing of a 2022 introduction and outbreak of Xanthomonas hortorum pv. pelargonii.</title>
        <authorList>
            <person name="Iruegas Bocardo F."/>
            <person name="Weisberg A.J."/>
            <person name="Riutta E.R."/>
            <person name="Kilday K.B."/>
            <person name="Bonkowski J.C."/>
            <person name="Creswell T.C."/>
            <person name="Daughtrey M."/>
            <person name="Rane K.K."/>
            <person name="Grunwald N.J."/>
            <person name="Chang J.H."/>
            <person name="Putnam M."/>
        </authorList>
    </citation>
    <scope>NUCLEOTIDE SEQUENCE</scope>
    <source>
        <strain evidence="2">22-338</strain>
    </source>
</reference>
<evidence type="ECO:0000313" key="2">
    <source>
        <dbReference type="EMBL" id="MDC8638744.1"/>
    </source>
</evidence>
<dbReference type="Pfam" id="PF14454">
    <property type="entry name" value="Prok_Ub"/>
    <property type="match status" value="1"/>
</dbReference>
<comment type="caution">
    <text evidence="2">The sequence shown here is derived from an EMBL/GenBank/DDBJ whole genome shotgun (WGS) entry which is preliminary data.</text>
</comment>
<sequence>MSIEVKPIRRQFLYNGITLPDVPGLEPKAVRELYGAQYPELLSAEIEAGPVQDGVQEFTFRKAVGTKGARRSRLSAFAADVAAQAEGRLSPAEIGLSAALERPQVARASRAWDVLAEQAMARTREGERPARLLAPSDALPPLP</sequence>
<dbReference type="EMBL" id="JANWTP010000040">
    <property type="protein sequence ID" value="MDC8638744.1"/>
    <property type="molecule type" value="Genomic_DNA"/>
</dbReference>
<dbReference type="Proteomes" id="UP001140230">
    <property type="component" value="Unassembled WGS sequence"/>
</dbReference>
<name>A0A9X4BSI9_9XANT</name>
<dbReference type="AlphaFoldDB" id="A0A9X4BSI9"/>
<protein>
    <submittedName>
        <fullName evidence="2">PRTRC system protein C</fullName>
    </submittedName>
</protein>
<dbReference type="NCBIfam" id="TIGR03738">
    <property type="entry name" value="PRTRC_C"/>
    <property type="match status" value="1"/>
</dbReference>
<dbReference type="InterPro" id="IPR022289">
    <property type="entry name" value="PRTRC_protein-C"/>
</dbReference>
<gene>
    <name evidence="2" type="ORF">NY667_13210</name>
</gene>
<dbReference type="InterPro" id="IPR032866">
    <property type="entry name" value="Prok_Ub"/>
</dbReference>
<feature type="region of interest" description="Disordered" evidence="1">
    <location>
        <begin position="123"/>
        <end position="143"/>
    </location>
</feature>
<reference evidence="2" key="2">
    <citation type="submission" date="2022-08" db="EMBL/GenBank/DDBJ databases">
        <authorList>
            <person name="Iruegas-Bocardo F."/>
            <person name="Weisberg A.J."/>
            <person name="Riutta E.R."/>
            <person name="Kilday K."/>
            <person name="Bonkowski J.C."/>
            <person name="Creswell T."/>
            <person name="Daughtrey M.L."/>
            <person name="Rane K."/>
            <person name="Grunwald N.J."/>
            <person name="Chang J.H."/>
            <person name="Putnam M.L."/>
        </authorList>
    </citation>
    <scope>NUCLEOTIDE SEQUENCE</scope>
    <source>
        <strain evidence="2">22-338</strain>
    </source>
</reference>
<proteinExistence type="predicted"/>
<organism evidence="2 3">
    <name type="scientific">Xanthomonas hortorum pv. hederae</name>
    <dbReference type="NCBI Taxonomy" id="453603"/>
    <lineage>
        <taxon>Bacteria</taxon>
        <taxon>Pseudomonadati</taxon>
        <taxon>Pseudomonadota</taxon>
        <taxon>Gammaproteobacteria</taxon>
        <taxon>Lysobacterales</taxon>
        <taxon>Lysobacteraceae</taxon>
        <taxon>Xanthomonas</taxon>
    </lineage>
</organism>
<accession>A0A9X4BSI9</accession>